<dbReference type="Pfam" id="PF07969">
    <property type="entry name" value="Amidohydro_3"/>
    <property type="match status" value="1"/>
</dbReference>
<sequence>MTAAADIVFLDGEVHTLERPDERYEAIAVRDGQIVRCGSTYDIEFLIGTDTTVVHLDGQVVLPGFIDAHTHLEIVGRRLVHADLAGAQSADACLQRLRDRAAEIASDEWVLGFGYDESAWTGSSEKTYLTRAALDTVSETQPVVAVREDLHVAGINSIAFDQLDGELPRSDVRTDASGTPTGVIVEDALAAVLAAVAPDQDEMHRLLQAAQTEANKRGVTGVHDMVRQSEKPQAYHRLARHDQLTIRVRLNYWAEFFESLQTVGLQTNDGSSLIRVGAIKTYTDGSIGARTAQVSGGYADTDTDTDTNTDTDVDTNHTGTWIRDPDALTDLVMKADAAGFQIAAHAIGDVAIDAVIDAFSNCSNPHERRHRIEHAELASPTAIEQLAELGVVASMQPNFLRWDDADGLYDTRLGVDRPPTNRFATFQDADVPLAFGSDCMPLDPLTGVQHAVTAPNESQQLDVTTALRAYTHGAAYAGFADDVRGVLKQGAHADLVVLEKSPWMNDSIDDIEVTVTVVDGEIVFDTAGIYN</sequence>
<gene>
    <name evidence="2" type="ORF">J07HQW1_03242</name>
</gene>
<dbReference type="Gene3D" id="3.20.20.140">
    <property type="entry name" value="Metal-dependent hydrolases"/>
    <property type="match status" value="1"/>
</dbReference>
<dbReference type="SUPFAM" id="SSF51338">
    <property type="entry name" value="Composite domain of metallo-dependent hydrolases"/>
    <property type="match status" value="1"/>
</dbReference>
<dbReference type="Gene3D" id="3.10.310.70">
    <property type="match status" value="1"/>
</dbReference>
<feature type="domain" description="Amidohydrolase 3" evidence="1">
    <location>
        <begin position="53"/>
        <end position="524"/>
    </location>
</feature>
<dbReference type="InterPro" id="IPR033932">
    <property type="entry name" value="YtcJ-like"/>
</dbReference>
<dbReference type="InterPro" id="IPR011059">
    <property type="entry name" value="Metal-dep_hydrolase_composite"/>
</dbReference>
<dbReference type="AlphaFoldDB" id="U1N9F0"/>
<dbReference type="PANTHER" id="PTHR22642:SF2">
    <property type="entry name" value="PROTEIN LONG AFTER FAR-RED 3"/>
    <property type="match status" value="1"/>
</dbReference>
<reference evidence="2 3" key="1">
    <citation type="journal article" date="2013" name="PLoS ONE">
        <title>Assembly-driven community genomics of a hypersaline microbial ecosystem.</title>
        <authorList>
            <person name="Podell S."/>
            <person name="Ugalde J.A."/>
            <person name="Narasingarao P."/>
            <person name="Banfield J.F."/>
            <person name="Heidelberg K.B."/>
            <person name="Allen E.E."/>
        </authorList>
    </citation>
    <scope>NUCLEOTIDE SEQUENCE [LARGE SCALE GENOMIC DNA]</scope>
    <source>
        <strain evidence="3">J07HQW1</strain>
    </source>
</reference>
<organism evidence="2 3">
    <name type="scientific">Haloquadratum walsbyi J07HQW1</name>
    <dbReference type="NCBI Taxonomy" id="1238424"/>
    <lineage>
        <taxon>Archaea</taxon>
        <taxon>Methanobacteriati</taxon>
        <taxon>Methanobacteriota</taxon>
        <taxon>Stenosarchaea group</taxon>
        <taxon>Halobacteria</taxon>
        <taxon>Halobacteriales</taxon>
        <taxon>Haloferacaceae</taxon>
        <taxon>Haloquadratum</taxon>
    </lineage>
</organism>
<dbReference type="Proteomes" id="UP000030649">
    <property type="component" value="Unassembled WGS sequence"/>
</dbReference>
<dbReference type="Gene3D" id="2.30.40.10">
    <property type="entry name" value="Urease, subunit C, domain 1"/>
    <property type="match status" value="1"/>
</dbReference>
<proteinExistence type="predicted"/>
<dbReference type="GO" id="GO:0016810">
    <property type="term" value="F:hydrolase activity, acting on carbon-nitrogen (but not peptide) bonds"/>
    <property type="evidence" value="ECO:0007669"/>
    <property type="project" value="InterPro"/>
</dbReference>
<name>U1N9F0_9EURY</name>
<dbReference type="InterPro" id="IPR013108">
    <property type="entry name" value="Amidohydro_3"/>
</dbReference>
<dbReference type="PANTHER" id="PTHR22642">
    <property type="entry name" value="IMIDAZOLONEPROPIONASE"/>
    <property type="match status" value="1"/>
</dbReference>
<evidence type="ECO:0000313" key="2">
    <source>
        <dbReference type="EMBL" id="ERG93183.1"/>
    </source>
</evidence>
<dbReference type="CDD" id="cd01300">
    <property type="entry name" value="YtcJ_like"/>
    <property type="match status" value="1"/>
</dbReference>
<dbReference type="EMBL" id="KE356560">
    <property type="protein sequence ID" value="ERG93183.1"/>
    <property type="molecule type" value="Genomic_DNA"/>
</dbReference>
<protein>
    <submittedName>
        <fullName evidence="2">Putative metal-dependent hydrolase</fullName>
    </submittedName>
</protein>
<accession>U1N9F0</accession>
<dbReference type="SUPFAM" id="SSF51556">
    <property type="entry name" value="Metallo-dependent hydrolases"/>
    <property type="match status" value="1"/>
</dbReference>
<dbReference type="HOGENOM" id="CLU_009942_1_0_2"/>
<evidence type="ECO:0000313" key="3">
    <source>
        <dbReference type="Proteomes" id="UP000030649"/>
    </source>
</evidence>
<dbReference type="InterPro" id="IPR032466">
    <property type="entry name" value="Metal_Hydrolase"/>
</dbReference>
<dbReference type="STRING" id="1238424.J07HQW1_03242"/>
<evidence type="ECO:0000259" key="1">
    <source>
        <dbReference type="Pfam" id="PF07969"/>
    </source>
</evidence>
<keyword evidence="2" id="KW-0378">Hydrolase</keyword>